<evidence type="ECO:0000256" key="1">
    <source>
        <dbReference type="SAM" id="MobiDB-lite"/>
    </source>
</evidence>
<dbReference type="InterPro" id="IPR056971">
    <property type="entry name" value="Znf-C2HC_3"/>
</dbReference>
<dbReference type="PANTHER" id="PTHR35513:SF1">
    <property type="entry name" value="OS02G0158600 PROTEIN"/>
    <property type="match status" value="1"/>
</dbReference>
<evidence type="ECO:0000259" key="2">
    <source>
        <dbReference type="Pfam" id="PF25017"/>
    </source>
</evidence>
<dbReference type="Pfam" id="PF25017">
    <property type="entry name" value="zf-C2HC_3"/>
    <property type="match status" value="1"/>
</dbReference>
<feature type="domain" description="C2HC zinc finger plants" evidence="2">
    <location>
        <begin position="177"/>
        <end position="221"/>
    </location>
</feature>
<evidence type="ECO:0000313" key="3">
    <source>
        <dbReference type="EMBL" id="KAG2656133.1"/>
    </source>
</evidence>
<evidence type="ECO:0000313" key="4">
    <source>
        <dbReference type="Proteomes" id="UP000823388"/>
    </source>
</evidence>
<accession>A0A8T0XFS6</accession>
<dbReference type="Proteomes" id="UP000823388">
    <property type="component" value="Chromosome 1K"/>
</dbReference>
<feature type="region of interest" description="Disordered" evidence="1">
    <location>
        <begin position="23"/>
        <end position="78"/>
    </location>
</feature>
<dbReference type="PANTHER" id="PTHR35513">
    <property type="entry name" value="OS02G0158600 PROTEIN"/>
    <property type="match status" value="1"/>
</dbReference>
<reference evidence="3" key="1">
    <citation type="submission" date="2020-05" db="EMBL/GenBank/DDBJ databases">
        <title>WGS assembly of Panicum virgatum.</title>
        <authorList>
            <person name="Lovell J.T."/>
            <person name="Jenkins J."/>
            <person name="Shu S."/>
            <person name="Juenger T.E."/>
            <person name="Schmutz J."/>
        </authorList>
    </citation>
    <scope>NUCLEOTIDE SEQUENCE</scope>
    <source>
        <strain evidence="3">AP13</strain>
    </source>
</reference>
<sequence length="224" mass="23542">MGMGSYSPTGNSPLPSLIWRHGTAAAAVASQQRTAPHPAAKAKERRRAGSRAPPMDPPDVEMEAAPEPPVPAPAPAAAGEGWSMLSRARALLQEGKPSLALQAVLLAIRSQGGEQALLQTMNRARELYAQRLQATPSVDELASLLAQCAIAEAQSTNANPPQGPGSDPVDMLNSDETCILSVSGRKQIILDAFADGSSFICLKCGGLYSTSRKDEHLAYWCVTA</sequence>
<comment type="caution">
    <text evidence="3">The sequence shown here is derived from an EMBL/GenBank/DDBJ whole genome shotgun (WGS) entry which is preliminary data.</text>
</comment>
<dbReference type="AlphaFoldDB" id="A0A8T0XFS6"/>
<proteinExistence type="predicted"/>
<name>A0A8T0XFS6_PANVG</name>
<protein>
    <recommendedName>
        <fullName evidence="2">C2HC zinc finger plants domain-containing protein</fullName>
    </recommendedName>
</protein>
<organism evidence="3 4">
    <name type="scientific">Panicum virgatum</name>
    <name type="common">Blackwell switchgrass</name>
    <dbReference type="NCBI Taxonomy" id="38727"/>
    <lineage>
        <taxon>Eukaryota</taxon>
        <taxon>Viridiplantae</taxon>
        <taxon>Streptophyta</taxon>
        <taxon>Embryophyta</taxon>
        <taxon>Tracheophyta</taxon>
        <taxon>Spermatophyta</taxon>
        <taxon>Magnoliopsida</taxon>
        <taxon>Liliopsida</taxon>
        <taxon>Poales</taxon>
        <taxon>Poaceae</taxon>
        <taxon>PACMAD clade</taxon>
        <taxon>Panicoideae</taxon>
        <taxon>Panicodae</taxon>
        <taxon>Paniceae</taxon>
        <taxon>Panicinae</taxon>
        <taxon>Panicum</taxon>
        <taxon>Panicum sect. Hiantes</taxon>
    </lineage>
</organism>
<gene>
    <name evidence="3" type="ORF">PVAP13_1KG062300</name>
</gene>
<dbReference type="EMBL" id="CM029037">
    <property type="protein sequence ID" value="KAG2656133.1"/>
    <property type="molecule type" value="Genomic_DNA"/>
</dbReference>
<keyword evidence="4" id="KW-1185">Reference proteome</keyword>
<dbReference type="OrthoDB" id="436688at2759"/>